<organism evidence="6 7">
    <name type="scientific">Abiotrophia defectiva ATCC 49176</name>
    <dbReference type="NCBI Taxonomy" id="592010"/>
    <lineage>
        <taxon>Bacteria</taxon>
        <taxon>Bacillati</taxon>
        <taxon>Bacillota</taxon>
        <taxon>Bacilli</taxon>
        <taxon>Lactobacillales</taxon>
        <taxon>Aerococcaceae</taxon>
        <taxon>Abiotrophia</taxon>
    </lineage>
</organism>
<evidence type="ECO:0000256" key="1">
    <source>
        <dbReference type="ARBA" id="ARBA00004141"/>
    </source>
</evidence>
<sequence length="188" mass="21793">MLTLLMLLILLYAFYRGYRRGLVMQVVRLIGFVIAMTIANRHYQPLARFISNFIPFPSVQQNTQMTFYDQATSFVIDQAFYRVVAYIAIVVAGWLVTEFISLFFRKLAFYEVFKWANHIGGGLISVLIAYIWIFFSLFTLSLVPLEGIQQQFVNNPIAYRVVSQTPVLSDMANRLWLQANPNNNNNNR</sequence>
<dbReference type="HOGENOM" id="CLU_092720_3_0_9"/>
<dbReference type="PANTHER" id="PTHR37306">
    <property type="entry name" value="COLICIN V PRODUCTION PROTEIN"/>
    <property type="match status" value="1"/>
</dbReference>
<reference evidence="6" key="1">
    <citation type="submission" date="2013-06" db="EMBL/GenBank/DDBJ databases">
        <authorList>
            <person name="Weinstock G."/>
            <person name="Sodergren E."/>
            <person name="Clifton S."/>
            <person name="Fulton L."/>
            <person name="Fulton B."/>
            <person name="Courtney L."/>
            <person name="Fronick C."/>
            <person name="Harrison M."/>
            <person name="Strong C."/>
            <person name="Farmer C."/>
            <person name="Delahaunty K."/>
            <person name="Markovic C."/>
            <person name="Hall O."/>
            <person name="Minx P."/>
            <person name="Tomlinson C."/>
            <person name="Mitreva M."/>
            <person name="Nelson J."/>
            <person name="Hou S."/>
            <person name="Wollam A."/>
            <person name="Pepin K.H."/>
            <person name="Johnson M."/>
            <person name="Bhonagiri V."/>
            <person name="Nash W.E."/>
            <person name="Warren W."/>
            <person name="Chinwalla A."/>
            <person name="Mardis E.R."/>
            <person name="Wilson R.K."/>
        </authorList>
    </citation>
    <scope>NUCLEOTIDE SEQUENCE [LARGE SCALE GENOMIC DNA]</scope>
    <source>
        <strain evidence="6">ATCC 49176</strain>
    </source>
</reference>
<evidence type="ECO:0000313" key="7">
    <source>
        <dbReference type="Proteomes" id="UP000019050"/>
    </source>
</evidence>
<proteinExistence type="predicted"/>
<dbReference type="GO" id="GO:0016020">
    <property type="term" value="C:membrane"/>
    <property type="evidence" value="ECO:0007669"/>
    <property type="project" value="UniProtKB-SubCell"/>
</dbReference>
<dbReference type="GeneID" id="84817785"/>
<dbReference type="eggNOG" id="COG1286">
    <property type="taxonomic scope" value="Bacteria"/>
</dbReference>
<dbReference type="Pfam" id="PF02674">
    <property type="entry name" value="Colicin_V"/>
    <property type="match status" value="1"/>
</dbReference>
<gene>
    <name evidence="6" type="ORF">GCWU000182_001278</name>
</gene>
<comment type="caution">
    <text evidence="6">The sequence shown here is derived from an EMBL/GenBank/DDBJ whole genome shotgun (WGS) entry which is preliminary data.</text>
</comment>
<feature type="transmembrane region" description="Helical" evidence="5">
    <location>
        <begin position="83"/>
        <end position="104"/>
    </location>
</feature>
<evidence type="ECO:0000256" key="3">
    <source>
        <dbReference type="ARBA" id="ARBA00022989"/>
    </source>
</evidence>
<dbReference type="EMBL" id="ACIN03000013">
    <property type="protein sequence ID" value="ESK65117.1"/>
    <property type="molecule type" value="Genomic_DNA"/>
</dbReference>
<dbReference type="RefSeq" id="WP_023391920.1">
    <property type="nucleotide sequence ID" value="NZ_KI535340.1"/>
</dbReference>
<dbReference type="PANTHER" id="PTHR37306:SF1">
    <property type="entry name" value="COLICIN V PRODUCTION PROTEIN"/>
    <property type="match status" value="1"/>
</dbReference>
<evidence type="ECO:0000256" key="2">
    <source>
        <dbReference type="ARBA" id="ARBA00022692"/>
    </source>
</evidence>
<keyword evidence="7" id="KW-1185">Reference proteome</keyword>
<feature type="transmembrane region" description="Helical" evidence="5">
    <location>
        <begin position="23"/>
        <end position="39"/>
    </location>
</feature>
<dbReference type="AlphaFoldDB" id="W1Q245"/>
<feature type="transmembrane region" description="Helical" evidence="5">
    <location>
        <begin position="124"/>
        <end position="145"/>
    </location>
</feature>
<keyword evidence="4 5" id="KW-0472">Membrane</keyword>
<protein>
    <submittedName>
        <fullName evidence="6">CvpA family protein</fullName>
    </submittedName>
</protein>
<dbReference type="STRING" id="592010.GCWU000182_001278"/>
<keyword evidence="3 5" id="KW-1133">Transmembrane helix</keyword>
<dbReference type="InterPro" id="IPR003825">
    <property type="entry name" value="Colicin-V_CvpA"/>
</dbReference>
<evidence type="ECO:0000256" key="4">
    <source>
        <dbReference type="ARBA" id="ARBA00023136"/>
    </source>
</evidence>
<dbReference type="Proteomes" id="UP000019050">
    <property type="component" value="Unassembled WGS sequence"/>
</dbReference>
<evidence type="ECO:0000256" key="5">
    <source>
        <dbReference type="SAM" id="Phobius"/>
    </source>
</evidence>
<accession>W1Q245</accession>
<dbReference type="GO" id="GO:0009403">
    <property type="term" value="P:toxin biosynthetic process"/>
    <property type="evidence" value="ECO:0007669"/>
    <property type="project" value="InterPro"/>
</dbReference>
<keyword evidence="2 5" id="KW-0812">Transmembrane</keyword>
<evidence type="ECO:0000313" key="6">
    <source>
        <dbReference type="EMBL" id="ESK65117.1"/>
    </source>
</evidence>
<dbReference type="OrthoDB" id="1809613at2"/>
<name>W1Q245_ABIDE</name>
<comment type="subcellular location">
    <subcellularLocation>
        <location evidence="1">Membrane</location>
        <topology evidence="1">Multi-pass membrane protein</topology>
    </subcellularLocation>
</comment>